<accession>A0A7Z3BMD2</accession>
<sequence length="174" mass="19634">MPPPAASSPRHADVQALYLDHHAWLLGWLRKRLRHRDNAADVAHDTFLRILTSRDLLGLQEPRAFICTIARRLLIDRARRQAIEQAYLDELARVLDEADGHPSAEQVAEAIDALEQIARALLGLNAKARMAFLLRHLDGLTHEQIAERLGVSTRMVQKYLVQALLHCHRQLGGA</sequence>
<dbReference type="Pfam" id="PF08281">
    <property type="entry name" value="Sigma70_r4_2"/>
    <property type="match status" value="1"/>
</dbReference>
<feature type="domain" description="RNA polymerase sigma factor 70 region 4 type 2" evidence="6">
    <location>
        <begin position="115"/>
        <end position="167"/>
    </location>
</feature>
<dbReference type="Gene3D" id="1.10.1740.10">
    <property type="match status" value="1"/>
</dbReference>
<dbReference type="GO" id="GO:0006352">
    <property type="term" value="P:DNA-templated transcription initiation"/>
    <property type="evidence" value="ECO:0007669"/>
    <property type="project" value="InterPro"/>
</dbReference>
<evidence type="ECO:0000256" key="1">
    <source>
        <dbReference type="ARBA" id="ARBA00010641"/>
    </source>
</evidence>
<dbReference type="InterPro" id="IPR014284">
    <property type="entry name" value="RNA_pol_sigma-70_dom"/>
</dbReference>
<evidence type="ECO:0000259" key="6">
    <source>
        <dbReference type="Pfam" id="PF08281"/>
    </source>
</evidence>
<dbReference type="Pfam" id="PF04542">
    <property type="entry name" value="Sigma70_r2"/>
    <property type="match status" value="1"/>
</dbReference>
<comment type="similarity">
    <text evidence="1">Belongs to the sigma-70 factor family. ECF subfamily.</text>
</comment>
<evidence type="ECO:0000256" key="3">
    <source>
        <dbReference type="ARBA" id="ARBA00023082"/>
    </source>
</evidence>
<dbReference type="InterPro" id="IPR007627">
    <property type="entry name" value="RNA_pol_sigma70_r2"/>
</dbReference>
<dbReference type="Proteomes" id="UP000502549">
    <property type="component" value="Chromosome"/>
</dbReference>
<dbReference type="NCBIfam" id="TIGR02937">
    <property type="entry name" value="sigma70-ECF"/>
    <property type="match status" value="1"/>
</dbReference>
<dbReference type="InterPro" id="IPR013249">
    <property type="entry name" value="RNA_pol_sigma70_r4_t2"/>
</dbReference>
<organism evidence="7 8">
    <name type="scientific">Pseudomonas multiresinivorans</name>
    <dbReference type="NCBI Taxonomy" id="95301"/>
    <lineage>
        <taxon>Bacteria</taxon>
        <taxon>Pseudomonadati</taxon>
        <taxon>Pseudomonadota</taxon>
        <taxon>Gammaproteobacteria</taxon>
        <taxon>Pseudomonadales</taxon>
        <taxon>Pseudomonadaceae</taxon>
        <taxon>Pseudomonas</taxon>
    </lineage>
</organism>
<keyword evidence="8" id="KW-1185">Reference proteome</keyword>
<reference evidence="7 8" key="1">
    <citation type="submission" date="2020-02" db="EMBL/GenBank/DDBJ databases">
        <title>Complete genome sequence of Pseudomonas multiresinivorans ORNL1.</title>
        <authorList>
            <person name="Podar M."/>
        </authorList>
    </citation>
    <scope>NUCLEOTIDE SEQUENCE [LARGE SCALE GENOMIC DNA]</scope>
    <source>
        <strain evidence="8">populi</strain>
    </source>
</reference>
<feature type="domain" description="RNA polymerase sigma-70 region 2" evidence="5">
    <location>
        <begin position="17"/>
        <end position="82"/>
    </location>
</feature>
<dbReference type="PANTHER" id="PTHR43133">
    <property type="entry name" value="RNA POLYMERASE ECF-TYPE SIGMA FACTO"/>
    <property type="match status" value="1"/>
</dbReference>
<evidence type="ECO:0000313" key="8">
    <source>
        <dbReference type="Proteomes" id="UP000502549"/>
    </source>
</evidence>
<dbReference type="PANTHER" id="PTHR43133:SF63">
    <property type="entry name" value="RNA POLYMERASE SIGMA FACTOR FECI-RELATED"/>
    <property type="match status" value="1"/>
</dbReference>
<name>A0A7Z3BMD2_9PSED</name>
<keyword evidence="2" id="KW-0805">Transcription regulation</keyword>
<evidence type="ECO:0000313" key="7">
    <source>
        <dbReference type="EMBL" id="QJP09563.1"/>
    </source>
</evidence>
<dbReference type="SUPFAM" id="SSF88946">
    <property type="entry name" value="Sigma2 domain of RNA polymerase sigma factors"/>
    <property type="match status" value="1"/>
</dbReference>
<dbReference type="CDD" id="cd06171">
    <property type="entry name" value="Sigma70_r4"/>
    <property type="match status" value="1"/>
</dbReference>
<evidence type="ECO:0000256" key="2">
    <source>
        <dbReference type="ARBA" id="ARBA00023015"/>
    </source>
</evidence>
<dbReference type="SUPFAM" id="SSF88659">
    <property type="entry name" value="Sigma3 and sigma4 domains of RNA polymerase sigma factors"/>
    <property type="match status" value="1"/>
</dbReference>
<dbReference type="InterPro" id="IPR013325">
    <property type="entry name" value="RNA_pol_sigma_r2"/>
</dbReference>
<dbReference type="KEGG" id="pmui:G4G71_17335"/>
<protein>
    <submittedName>
        <fullName evidence="7">Sigma-70 family RNA polymerase sigma factor</fullName>
    </submittedName>
</protein>
<proteinExistence type="inferred from homology"/>
<evidence type="ECO:0000259" key="5">
    <source>
        <dbReference type="Pfam" id="PF04542"/>
    </source>
</evidence>
<dbReference type="GO" id="GO:0016987">
    <property type="term" value="F:sigma factor activity"/>
    <property type="evidence" value="ECO:0007669"/>
    <property type="project" value="UniProtKB-KW"/>
</dbReference>
<dbReference type="Gene3D" id="1.10.10.10">
    <property type="entry name" value="Winged helix-like DNA-binding domain superfamily/Winged helix DNA-binding domain"/>
    <property type="match status" value="1"/>
</dbReference>
<dbReference type="GO" id="GO:0003677">
    <property type="term" value="F:DNA binding"/>
    <property type="evidence" value="ECO:0007669"/>
    <property type="project" value="InterPro"/>
</dbReference>
<gene>
    <name evidence="7" type="ORF">G4G71_17335</name>
</gene>
<dbReference type="InterPro" id="IPR013324">
    <property type="entry name" value="RNA_pol_sigma_r3/r4-like"/>
</dbReference>
<keyword evidence="4" id="KW-0804">Transcription</keyword>
<dbReference type="InterPro" id="IPR039425">
    <property type="entry name" value="RNA_pol_sigma-70-like"/>
</dbReference>
<dbReference type="AlphaFoldDB" id="A0A7Z3BMD2"/>
<evidence type="ECO:0000256" key="4">
    <source>
        <dbReference type="ARBA" id="ARBA00023163"/>
    </source>
</evidence>
<keyword evidence="3" id="KW-0731">Sigma factor</keyword>
<dbReference type="InterPro" id="IPR036388">
    <property type="entry name" value="WH-like_DNA-bd_sf"/>
</dbReference>
<dbReference type="EMBL" id="CP048833">
    <property type="protein sequence ID" value="QJP09563.1"/>
    <property type="molecule type" value="Genomic_DNA"/>
</dbReference>